<feature type="modified residue" description="4-aspartylphosphate" evidence="1">
    <location>
        <position position="192"/>
    </location>
</feature>
<dbReference type="EMBL" id="VFPS01000003">
    <property type="protein sequence ID" value="TQM97879.1"/>
    <property type="molecule type" value="Genomic_DNA"/>
</dbReference>
<dbReference type="Proteomes" id="UP000319804">
    <property type="component" value="Unassembled WGS sequence"/>
</dbReference>
<proteinExistence type="predicted"/>
<dbReference type="InterPro" id="IPR027417">
    <property type="entry name" value="P-loop_NTPase"/>
</dbReference>
<evidence type="ECO:0000256" key="1">
    <source>
        <dbReference type="PROSITE-ProRule" id="PRU00169"/>
    </source>
</evidence>
<accession>A0A543KS37</accession>
<reference evidence="4 5" key="1">
    <citation type="submission" date="2019-06" db="EMBL/GenBank/DDBJ databases">
        <title>Sequencing the genomes of 1000 actinobacteria strains.</title>
        <authorList>
            <person name="Klenk H.-P."/>
        </authorList>
    </citation>
    <scope>NUCLEOTIDE SEQUENCE [LARGE SCALE GENOMIC DNA]</scope>
    <source>
        <strain evidence="4 5">DSM 20427</strain>
    </source>
</reference>
<keyword evidence="5" id="KW-1185">Reference proteome</keyword>
<dbReference type="SMART" id="SM00448">
    <property type="entry name" value="REC"/>
    <property type="match status" value="1"/>
</dbReference>
<name>A0A543KS37_9MICO</name>
<evidence type="ECO:0000256" key="2">
    <source>
        <dbReference type="SAM" id="MobiDB-lite"/>
    </source>
</evidence>
<evidence type="ECO:0000313" key="5">
    <source>
        <dbReference type="Proteomes" id="UP000319804"/>
    </source>
</evidence>
<organism evidence="4 5">
    <name type="scientific">Microbacterium lacticum</name>
    <dbReference type="NCBI Taxonomy" id="33885"/>
    <lineage>
        <taxon>Bacteria</taxon>
        <taxon>Bacillati</taxon>
        <taxon>Actinomycetota</taxon>
        <taxon>Actinomycetes</taxon>
        <taxon>Micrococcales</taxon>
        <taxon>Microbacteriaceae</taxon>
        <taxon>Microbacterium</taxon>
    </lineage>
</organism>
<comment type="caution">
    <text evidence="4">The sequence shown here is derived from an EMBL/GenBank/DDBJ whole genome shotgun (WGS) entry which is preliminary data.</text>
</comment>
<feature type="region of interest" description="Disordered" evidence="2">
    <location>
        <begin position="88"/>
        <end position="111"/>
    </location>
</feature>
<sequence>MLLGLSEPDGGRVAVFGQSPRAAIAHGLVSAVLQTGGLLKDITVRETLALTGSMFADTRPTDEVMQRAGVTDIAERLVGVCSGGQQRRERARRTAGARDGGGRRAVGRAKRSRRGATAGAIVTGGALGGIRLLIGALGGIRLLIADDQALVRGALSALLGLERDIEVVAEVGRGDEVVDAARAALPDVALVDIEMPGIDGIQAAAELRTAVPTCRVIIVTTFGRPGSLKRAMQAGAAGFVVKDTPAAQLADAVRRVAQGLRVVDPALGRNRADAARIADENGWL</sequence>
<evidence type="ECO:0000313" key="4">
    <source>
        <dbReference type="EMBL" id="TQM97879.1"/>
    </source>
</evidence>
<dbReference type="InterPro" id="IPR051015">
    <property type="entry name" value="EvgA-like"/>
</dbReference>
<dbReference type="GO" id="GO:0000160">
    <property type="term" value="P:phosphorelay signal transduction system"/>
    <property type="evidence" value="ECO:0007669"/>
    <property type="project" value="InterPro"/>
</dbReference>
<gene>
    <name evidence="4" type="ORF">FHX68_1880</name>
</gene>
<dbReference type="PANTHER" id="PTHR45566">
    <property type="entry name" value="HTH-TYPE TRANSCRIPTIONAL REGULATOR YHJB-RELATED"/>
    <property type="match status" value="1"/>
</dbReference>
<dbReference type="AlphaFoldDB" id="A0A543KS37"/>
<feature type="domain" description="Response regulatory" evidence="3">
    <location>
        <begin position="141"/>
        <end position="257"/>
    </location>
</feature>
<dbReference type="CDD" id="cd19930">
    <property type="entry name" value="REC_DesR-like"/>
    <property type="match status" value="1"/>
</dbReference>
<dbReference type="InterPro" id="IPR011006">
    <property type="entry name" value="CheY-like_superfamily"/>
</dbReference>
<dbReference type="PANTHER" id="PTHR45566:SF2">
    <property type="entry name" value="NARL SUBFAMILY"/>
    <property type="match status" value="1"/>
</dbReference>
<evidence type="ECO:0000259" key="3">
    <source>
        <dbReference type="PROSITE" id="PS50110"/>
    </source>
</evidence>
<dbReference type="Pfam" id="PF00072">
    <property type="entry name" value="Response_reg"/>
    <property type="match status" value="1"/>
</dbReference>
<dbReference type="PROSITE" id="PS50110">
    <property type="entry name" value="RESPONSE_REGULATORY"/>
    <property type="match status" value="1"/>
</dbReference>
<dbReference type="Gene3D" id="3.40.50.300">
    <property type="entry name" value="P-loop containing nucleotide triphosphate hydrolases"/>
    <property type="match status" value="1"/>
</dbReference>
<protein>
    <submittedName>
        <fullName evidence="4">Response regulator receiver domain-containing protein</fullName>
    </submittedName>
</protein>
<dbReference type="SUPFAM" id="SSF52172">
    <property type="entry name" value="CheY-like"/>
    <property type="match status" value="1"/>
</dbReference>
<dbReference type="Gene3D" id="3.40.50.2300">
    <property type="match status" value="1"/>
</dbReference>
<keyword evidence="1" id="KW-0597">Phosphoprotein</keyword>
<dbReference type="SUPFAM" id="SSF52540">
    <property type="entry name" value="P-loop containing nucleoside triphosphate hydrolases"/>
    <property type="match status" value="1"/>
</dbReference>
<dbReference type="InterPro" id="IPR001789">
    <property type="entry name" value="Sig_transdc_resp-reg_receiver"/>
</dbReference>